<dbReference type="Pfam" id="PF01136">
    <property type="entry name" value="Peptidase_U32"/>
    <property type="match status" value="1"/>
</dbReference>
<organism evidence="2 3">
    <name type="scientific">Eggerthia catenaformis OT 569 = DSM 20559</name>
    <dbReference type="NCBI Taxonomy" id="999415"/>
    <lineage>
        <taxon>Bacteria</taxon>
        <taxon>Bacillati</taxon>
        <taxon>Bacillota</taxon>
        <taxon>Erysipelotrichia</taxon>
        <taxon>Erysipelotrichales</taxon>
        <taxon>Coprobacillaceae</taxon>
        <taxon>Eggerthia</taxon>
    </lineage>
</organism>
<dbReference type="InterPro" id="IPR020988">
    <property type="entry name" value="Pept_U32_collagenase"/>
</dbReference>
<dbReference type="OrthoDB" id="9807498at2"/>
<dbReference type="AlphaFoldDB" id="M2P9K9"/>
<dbReference type="InterPro" id="IPR001539">
    <property type="entry name" value="Peptidase_U32"/>
</dbReference>
<dbReference type="PANTHER" id="PTHR30217">
    <property type="entry name" value="PEPTIDASE U32 FAMILY"/>
    <property type="match status" value="1"/>
</dbReference>
<proteinExistence type="predicted"/>
<dbReference type="PATRIC" id="fig|999415.3.peg.792"/>
<dbReference type="eggNOG" id="COG0826">
    <property type="taxonomic scope" value="Bacteria"/>
</dbReference>
<dbReference type="EMBL" id="AGEJ01000012">
    <property type="protein sequence ID" value="EMD17012.1"/>
    <property type="molecule type" value="Genomic_DNA"/>
</dbReference>
<evidence type="ECO:0000313" key="3">
    <source>
        <dbReference type="Proteomes" id="UP000011758"/>
    </source>
</evidence>
<feature type="domain" description="Peptidase U32 collagenase" evidence="1">
    <location>
        <begin position="390"/>
        <end position="495"/>
    </location>
</feature>
<evidence type="ECO:0000313" key="2">
    <source>
        <dbReference type="EMBL" id="EMD17012.1"/>
    </source>
</evidence>
<reference evidence="2 3" key="1">
    <citation type="submission" date="2013-02" db="EMBL/GenBank/DDBJ databases">
        <title>The Genome Sequence of Lactobacillus catenaformis F0143.</title>
        <authorList>
            <consortium name="The Broad Institute Genome Sequencing Platform"/>
            <person name="Earl A."/>
            <person name="Ward D."/>
            <person name="Feldgarden M."/>
            <person name="Gevers D."/>
            <person name="Izard J."/>
            <person name="Blanton J.M."/>
            <person name="Mathney J."/>
            <person name="Dewhirst F.E."/>
            <person name="Young S.K."/>
            <person name="Zeng Q."/>
            <person name="Gargeya S."/>
            <person name="Fitzgerald M."/>
            <person name="Haas B."/>
            <person name="Abouelleil A."/>
            <person name="Alvarado L."/>
            <person name="Arachchi H.M."/>
            <person name="Berlin A."/>
            <person name="Chapman S.B."/>
            <person name="Gearin G."/>
            <person name="Goldberg J."/>
            <person name="Griggs A."/>
            <person name="Gujja S."/>
            <person name="Hansen M."/>
            <person name="Heiman D."/>
            <person name="Howarth C."/>
            <person name="Larimer J."/>
            <person name="Lui A."/>
            <person name="MacDonald P.J.P."/>
            <person name="McCowen C."/>
            <person name="Montmayeur A."/>
            <person name="Murphy C."/>
            <person name="Neiman D."/>
            <person name="Pearson M."/>
            <person name="Priest M."/>
            <person name="Roberts A."/>
            <person name="Saif S."/>
            <person name="Shea T."/>
            <person name="Sisk P."/>
            <person name="Stolte C."/>
            <person name="Sykes S."/>
            <person name="Wortman J."/>
            <person name="Nusbaum C."/>
            <person name="Birren B."/>
        </authorList>
    </citation>
    <scope>NUCLEOTIDE SEQUENCE [LARGE SCALE GENOMIC DNA]</scope>
    <source>
        <strain evidence="2 3">OT 569</strain>
    </source>
</reference>
<gene>
    <name evidence="2" type="ORF">HMPREF9943_00790</name>
</gene>
<dbReference type="PANTHER" id="PTHR30217:SF10">
    <property type="entry name" value="23S RRNA 5-HYDROXYCYTIDINE C2501 SYNTHASE"/>
    <property type="match status" value="1"/>
</dbReference>
<protein>
    <recommendedName>
        <fullName evidence="1">Peptidase U32 collagenase domain-containing protein</fullName>
    </recommendedName>
</protein>
<sequence>MSIELLAPAGDFDSLKAAIENGANAIYLGSKLFSARAFAKNFSLSEIKEAIDYAHLRDVRIFVTINVLYNDQDLPELIKLLDALYEYQTDALLIADIGLLKLVRHRYPDFEIHVSTQMTIHSLEAVHYFESLGVKRIVLSRENTIEEIKYICSHTSLEIEVFAHGALCVSYSGQCLMSSMIGHRSGNKGACAQPCRLPYQLEEDQTLIDDYSFLLSPKDLCTIDNIAEYIKAEVTSLKLEGRMKKPEYVAAITKAYRKAIDHLIKNTPNYNDEDIYDMKQMFNRKYTSGFPFHDQTIIDTSFSGNRGIAIGKVTGYSKMNHLVHIRLNKSLNQGDSIRFLAIDAGRPVNKMYKNGKLVSKGYPNDLIDIEFDIPVYQGQVVRTVSLETIKKLNTITKEKKYRYIDMFFEASLNKPAKLTAKTNKYCSTIQSDILIESSKNNPTSQERIKQQLSKLGGTIFGLSNIDIYIEDNLFIPITLLNNLRKKAVKDLENQILNNCIHNKKINNDIILKNYKNKENDIYVIVYQIEQLNTALSYTNNVYFYYDKNIDEAISLFKKYQTSVKFYLPHINKDNDLKKMKADIRLNDASLIVNDYGSLNLFSDHDLILGTSFNITNSLSASAFNRPFIASYEITHAIIEKISNHNKVIIPVYGKTVNMITEHCLISQHYFGKKVPHCQKCKGHQYTLIDRKKEKFDVLTDERCRNHILHNRAIYLPEIKKGNRVIILTNEDNNQTQMILDHFFSNSLKELKKFINTTSGYYKK</sequence>
<keyword evidence="3" id="KW-1185">Reference proteome</keyword>
<dbReference type="Pfam" id="PF12392">
    <property type="entry name" value="DUF3656"/>
    <property type="match status" value="1"/>
</dbReference>
<dbReference type="Proteomes" id="UP000011758">
    <property type="component" value="Unassembled WGS sequence"/>
</dbReference>
<accession>M2P9K9</accession>
<dbReference type="SUPFAM" id="SSF110395">
    <property type="entry name" value="CutC-like"/>
    <property type="match status" value="1"/>
</dbReference>
<dbReference type="InterPro" id="IPR036822">
    <property type="entry name" value="CutC-like_dom_sf"/>
</dbReference>
<dbReference type="PROSITE" id="PS01276">
    <property type="entry name" value="PEPTIDASE_U32"/>
    <property type="match status" value="1"/>
</dbReference>
<dbReference type="BioCyc" id="ECAT999415-HMP:GTTI-812-MONOMER"/>
<dbReference type="STRING" id="999415.HMPREF9943_00790"/>
<comment type="caution">
    <text evidence="2">The sequence shown here is derived from an EMBL/GenBank/DDBJ whole genome shotgun (WGS) entry which is preliminary data.</text>
</comment>
<dbReference type="RefSeq" id="WP_004802247.1">
    <property type="nucleotide sequence ID" value="NZ_KB446647.1"/>
</dbReference>
<name>M2P9K9_9FIRM</name>
<evidence type="ECO:0000259" key="1">
    <source>
        <dbReference type="Pfam" id="PF12392"/>
    </source>
</evidence>
<dbReference type="InterPro" id="IPR051454">
    <property type="entry name" value="RNA/ubiquinone_mod_enzymes"/>
</dbReference>